<dbReference type="HAMAP" id="MF_00303">
    <property type="entry name" value="Trigger_factor_Tig"/>
    <property type="match status" value="1"/>
</dbReference>
<dbReference type="AlphaFoldDB" id="A0A849HXS6"/>
<dbReference type="GO" id="GO:0015031">
    <property type="term" value="P:protein transport"/>
    <property type="evidence" value="ECO:0007669"/>
    <property type="project" value="UniProtKB-UniRule"/>
</dbReference>
<evidence type="ECO:0000256" key="15">
    <source>
        <dbReference type="SAM" id="MobiDB-lite"/>
    </source>
</evidence>
<sequence>MQVTETRSEGLRREFKVTLPATELEQRLTSELSTLKDRVRINGFRPGKVPIAHLRRLYGRSVMADVVQNAVNEANRKIVEENNLKLALEPKIDMTGDQAEVEKALDAKGDLDFTVAVEVLPTFDLVDLSDVSVKKLVAPVTDQEVDEALQRMAAQNRSFSSKGEGAEAAQGDRVVVDFIGRIGGEAFQGGTASDITVELGSGSFIPGFEEQLVGIKAGESRTITVTFPQNYGSAELAGKEAEFEVTAKEVQAPGEVTIDDEFAKGFGMESLEKLRDGVRAAIQRDFDAQARRKLKKELLDALDAKYSFDLPQGLVDQEFAAVWSQVEADLKSNGRTFADEGTTEEEARAEYRRIAERRVRLGLVLAQVGSSADIKVTDEEVDRALIERVRQYPGQERQVWEYFQKNPAAKAELRAPILEEKTVDHLLERINVVEEQTSREELFRDEDETKAAENAAA</sequence>
<dbReference type="GO" id="GO:0043335">
    <property type="term" value="P:protein unfolding"/>
    <property type="evidence" value="ECO:0007669"/>
    <property type="project" value="TreeGrafter"/>
</dbReference>
<evidence type="ECO:0000256" key="6">
    <source>
        <dbReference type="ARBA" id="ARBA00023110"/>
    </source>
</evidence>
<dbReference type="RefSeq" id="WP_171217438.1">
    <property type="nucleotide sequence ID" value="NZ_JABEPP010000002.1"/>
</dbReference>
<comment type="subcellular location">
    <subcellularLocation>
        <location evidence="12">Cytoplasm</location>
    </subcellularLocation>
    <text evidence="12">About half TF is bound to the ribosome near the polypeptide exit tunnel while the other half is free in the cytoplasm.</text>
</comment>
<dbReference type="EC" id="5.2.1.8" evidence="3 12"/>
<dbReference type="GO" id="GO:0044183">
    <property type="term" value="F:protein folding chaperone"/>
    <property type="evidence" value="ECO:0007669"/>
    <property type="project" value="TreeGrafter"/>
</dbReference>
<comment type="caution">
    <text evidence="17">The sequence shown here is derived from an EMBL/GenBank/DDBJ whole genome shotgun (WGS) entry which is preliminary data.</text>
</comment>
<dbReference type="Pfam" id="PF00254">
    <property type="entry name" value="FKBP_C"/>
    <property type="match status" value="1"/>
</dbReference>
<comment type="catalytic activity">
    <reaction evidence="1 12 13">
        <text>[protein]-peptidylproline (omega=180) = [protein]-peptidylproline (omega=0)</text>
        <dbReference type="Rhea" id="RHEA:16237"/>
        <dbReference type="Rhea" id="RHEA-COMP:10747"/>
        <dbReference type="Rhea" id="RHEA-COMP:10748"/>
        <dbReference type="ChEBI" id="CHEBI:83833"/>
        <dbReference type="ChEBI" id="CHEBI:83834"/>
        <dbReference type="EC" id="5.2.1.8"/>
    </reaction>
</comment>
<keyword evidence="8 12" id="KW-0413">Isomerase</keyword>
<keyword evidence="18" id="KW-1185">Reference proteome</keyword>
<protein>
    <recommendedName>
        <fullName evidence="4 12">Trigger factor</fullName>
        <shortName evidence="12">TF</shortName>
        <ecNumber evidence="3 12">5.2.1.8</ecNumber>
    </recommendedName>
    <alternativeName>
        <fullName evidence="11 12">PPIase</fullName>
    </alternativeName>
</protein>
<dbReference type="InterPro" id="IPR008880">
    <property type="entry name" value="Trigger_fac_C"/>
</dbReference>
<dbReference type="PANTHER" id="PTHR30560:SF3">
    <property type="entry name" value="TRIGGER FACTOR-LIKE PROTEIN TIG, CHLOROPLASTIC"/>
    <property type="match status" value="1"/>
</dbReference>
<dbReference type="Gene3D" id="3.30.70.1050">
    <property type="entry name" value="Trigger factor ribosome-binding domain"/>
    <property type="match status" value="1"/>
</dbReference>
<keyword evidence="9 12" id="KW-0131">Cell cycle</keyword>
<keyword evidence="7 12" id="KW-0143">Chaperone</keyword>
<proteinExistence type="inferred from homology"/>
<dbReference type="PROSITE" id="PS50059">
    <property type="entry name" value="FKBP_PPIASE"/>
    <property type="match status" value="1"/>
</dbReference>
<dbReference type="InterPro" id="IPR005215">
    <property type="entry name" value="Trig_fac"/>
</dbReference>
<organism evidence="17 18">
    <name type="scientific">Enterovirga aerilata</name>
    <dbReference type="NCBI Taxonomy" id="2730920"/>
    <lineage>
        <taxon>Bacteria</taxon>
        <taxon>Pseudomonadati</taxon>
        <taxon>Pseudomonadota</taxon>
        <taxon>Alphaproteobacteria</taxon>
        <taxon>Hyphomicrobiales</taxon>
        <taxon>Methylobacteriaceae</taxon>
        <taxon>Enterovirga</taxon>
    </lineage>
</organism>
<evidence type="ECO:0000256" key="12">
    <source>
        <dbReference type="HAMAP-Rule" id="MF_00303"/>
    </source>
</evidence>
<evidence type="ECO:0000256" key="3">
    <source>
        <dbReference type="ARBA" id="ARBA00013194"/>
    </source>
</evidence>
<dbReference type="InterPro" id="IPR046357">
    <property type="entry name" value="PPIase_dom_sf"/>
</dbReference>
<dbReference type="FunFam" id="3.10.50.40:FF:000001">
    <property type="entry name" value="Trigger factor"/>
    <property type="match status" value="1"/>
</dbReference>
<feature type="region of interest" description="Disordered" evidence="15">
    <location>
        <begin position="438"/>
        <end position="457"/>
    </location>
</feature>
<evidence type="ECO:0000256" key="7">
    <source>
        <dbReference type="ARBA" id="ARBA00023186"/>
    </source>
</evidence>
<evidence type="ECO:0000256" key="1">
    <source>
        <dbReference type="ARBA" id="ARBA00000971"/>
    </source>
</evidence>
<name>A0A849HXS6_9HYPH</name>
<evidence type="ECO:0000256" key="11">
    <source>
        <dbReference type="ARBA" id="ARBA00029986"/>
    </source>
</evidence>
<evidence type="ECO:0000256" key="4">
    <source>
        <dbReference type="ARBA" id="ARBA00016902"/>
    </source>
</evidence>
<keyword evidence="12" id="KW-0963">Cytoplasm</keyword>
<keyword evidence="6 12" id="KW-0697">Rotamase</keyword>
<dbReference type="InterPro" id="IPR036611">
    <property type="entry name" value="Trigger_fac_ribosome-bd_sf"/>
</dbReference>
<feature type="compositionally biased region" description="Basic and acidic residues" evidence="15">
    <location>
        <begin position="438"/>
        <end position="451"/>
    </location>
</feature>
<evidence type="ECO:0000259" key="16">
    <source>
        <dbReference type="PROSITE" id="PS50059"/>
    </source>
</evidence>
<dbReference type="GO" id="GO:0051083">
    <property type="term" value="P:'de novo' cotranslational protein folding"/>
    <property type="evidence" value="ECO:0007669"/>
    <property type="project" value="TreeGrafter"/>
</dbReference>
<evidence type="ECO:0000313" key="18">
    <source>
        <dbReference type="Proteomes" id="UP000564885"/>
    </source>
</evidence>
<evidence type="ECO:0000256" key="2">
    <source>
        <dbReference type="ARBA" id="ARBA00005464"/>
    </source>
</evidence>
<evidence type="ECO:0000256" key="9">
    <source>
        <dbReference type="ARBA" id="ARBA00023306"/>
    </source>
</evidence>
<evidence type="ECO:0000256" key="5">
    <source>
        <dbReference type="ARBA" id="ARBA00022618"/>
    </source>
</evidence>
<dbReference type="Pfam" id="PF05698">
    <property type="entry name" value="Trigger_C"/>
    <property type="match status" value="1"/>
</dbReference>
<evidence type="ECO:0000256" key="14">
    <source>
        <dbReference type="RuleBase" id="RU003914"/>
    </source>
</evidence>
<dbReference type="InterPro" id="IPR001179">
    <property type="entry name" value="PPIase_FKBP_dom"/>
</dbReference>
<feature type="domain" description="PPIase FKBP-type" evidence="16">
    <location>
        <begin position="171"/>
        <end position="233"/>
    </location>
</feature>
<dbReference type="SUPFAM" id="SSF102735">
    <property type="entry name" value="Trigger factor ribosome-binding domain"/>
    <property type="match status" value="1"/>
</dbReference>
<comment type="function">
    <text evidence="10 12">Involved in protein export. Acts as a chaperone by maintaining the newly synthesized protein in an open conformation. Functions as a peptidyl-prolyl cis-trans isomerase.</text>
</comment>
<evidence type="ECO:0000256" key="10">
    <source>
        <dbReference type="ARBA" id="ARBA00024849"/>
    </source>
</evidence>
<dbReference type="InterPro" id="IPR027304">
    <property type="entry name" value="Trigger_fact/SurA_dom_sf"/>
</dbReference>
<evidence type="ECO:0000256" key="8">
    <source>
        <dbReference type="ARBA" id="ARBA00023235"/>
    </source>
</evidence>
<dbReference type="Pfam" id="PF05697">
    <property type="entry name" value="Trigger_N"/>
    <property type="match status" value="1"/>
</dbReference>
<dbReference type="InterPro" id="IPR008881">
    <property type="entry name" value="Trigger_fac_ribosome-bd_bac"/>
</dbReference>
<dbReference type="PANTHER" id="PTHR30560">
    <property type="entry name" value="TRIGGER FACTOR CHAPERONE AND PEPTIDYL-PROLYL CIS/TRANS ISOMERASE"/>
    <property type="match status" value="1"/>
</dbReference>
<dbReference type="SUPFAM" id="SSF109998">
    <property type="entry name" value="Triger factor/SurA peptide-binding domain-like"/>
    <property type="match status" value="1"/>
</dbReference>
<dbReference type="Gene3D" id="3.10.50.40">
    <property type="match status" value="1"/>
</dbReference>
<comment type="similarity">
    <text evidence="2 12 14">Belongs to the FKBP-type PPIase family. Tig subfamily.</text>
</comment>
<dbReference type="PIRSF" id="PIRSF003095">
    <property type="entry name" value="Trigger_factor"/>
    <property type="match status" value="1"/>
</dbReference>
<dbReference type="InterPro" id="IPR037041">
    <property type="entry name" value="Trigger_fac_C_sf"/>
</dbReference>
<reference evidence="17 18" key="1">
    <citation type="submission" date="2020-04" db="EMBL/GenBank/DDBJ databases">
        <title>Enterovirga sp. isolate from soil.</title>
        <authorList>
            <person name="Chea S."/>
            <person name="Kim D.-U."/>
        </authorList>
    </citation>
    <scope>NUCLEOTIDE SEQUENCE [LARGE SCALE GENOMIC DNA]</scope>
    <source>
        <strain evidence="17 18">DB1703</strain>
    </source>
</reference>
<dbReference type="NCBIfam" id="TIGR00115">
    <property type="entry name" value="tig"/>
    <property type="match status" value="1"/>
</dbReference>
<evidence type="ECO:0000256" key="13">
    <source>
        <dbReference type="PROSITE-ProRule" id="PRU00277"/>
    </source>
</evidence>
<comment type="domain">
    <text evidence="12">Consists of 3 domains; the N-terminus binds the ribosome, the middle domain has PPIase activity, while the C-terminus has intrinsic chaperone activity on its own.</text>
</comment>
<dbReference type="EMBL" id="JABEPP010000002">
    <property type="protein sequence ID" value="NNM71912.1"/>
    <property type="molecule type" value="Genomic_DNA"/>
</dbReference>
<dbReference type="GO" id="GO:0005737">
    <property type="term" value="C:cytoplasm"/>
    <property type="evidence" value="ECO:0007669"/>
    <property type="project" value="UniProtKB-SubCell"/>
</dbReference>
<gene>
    <name evidence="12" type="primary">tig</name>
    <name evidence="17" type="ORF">HJG44_05810</name>
</gene>
<dbReference type="GO" id="GO:0043022">
    <property type="term" value="F:ribosome binding"/>
    <property type="evidence" value="ECO:0007669"/>
    <property type="project" value="TreeGrafter"/>
</dbReference>
<evidence type="ECO:0000313" key="17">
    <source>
        <dbReference type="EMBL" id="NNM71912.1"/>
    </source>
</evidence>
<dbReference type="Gene3D" id="1.10.3120.10">
    <property type="entry name" value="Trigger factor, C-terminal domain"/>
    <property type="match status" value="1"/>
</dbReference>
<keyword evidence="5 12" id="KW-0132">Cell division</keyword>
<accession>A0A849HXS6</accession>
<dbReference type="Proteomes" id="UP000564885">
    <property type="component" value="Unassembled WGS sequence"/>
</dbReference>
<dbReference type="GO" id="GO:0003755">
    <property type="term" value="F:peptidyl-prolyl cis-trans isomerase activity"/>
    <property type="evidence" value="ECO:0007669"/>
    <property type="project" value="UniProtKB-UniRule"/>
</dbReference>
<dbReference type="SUPFAM" id="SSF54534">
    <property type="entry name" value="FKBP-like"/>
    <property type="match status" value="1"/>
</dbReference>
<dbReference type="GO" id="GO:0051301">
    <property type="term" value="P:cell division"/>
    <property type="evidence" value="ECO:0007669"/>
    <property type="project" value="UniProtKB-KW"/>
</dbReference>